<proteinExistence type="inferred from homology"/>
<keyword evidence="12" id="KW-1185">Reference proteome</keyword>
<dbReference type="InterPro" id="IPR011257">
    <property type="entry name" value="DNA_glycosylase"/>
</dbReference>
<dbReference type="GO" id="GO:0140078">
    <property type="term" value="F:class I DNA-(apurinic or apyrimidinic site) endonuclease activity"/>
    <property type="evidence" value="ECO:0007669"/>
    <property type="project" value="UniProtKB-EC"/>
</dbReference>
<dbReference type="AlphaFoldDB" id="A0A1H5RQ89"/>
<name>A0A1H5RQ89_9CLOT</name>
<dbReference type="InterPro" id="IPR052054">
    <property type="entry name" value="Oxidative_DNA_repair_enzyme"/>
</dbReference>
<evidence type="ECO:0000256" key="7">
    <source>
        <dbReference type="ARBA" id="ARBA00023268"/>
    </source>
</evidence>
<dbReference type="GO" id="GO:0006284">
    <property type="term" value="P:base-excision repair"/>
    <property type="evidence" value="ECO:0007669"/>
    <property type="project" value="InterPro"/>
</dbReference>
<evidence type="ECO:0000256" key="2">
    <source>
        <dbReference type="ARBA" id="ARBA00012720"/>
    </source>
</evidence>
<evidence type="ECO:0000259" key="10">
    <source>
        <dbReference type="SMART" id="SM00478"/>
    </source>
</evidence>
<evidence type="ECO:0000256" key="9">
    <source>
        <dbReference type="ARBA" id="ARBA00044632"/>
    </source>
</evidence>
<dbReference type="Proteomes" id="UP000242850">
    <property type="component" value="Unassembled WGS sequence"/>
</dbReference>
<protein>
    <recommendedName>
        <fullName evidence="2">DNA-(apurinic or apyrimidinic site) lyase</fullName>
        <ecNumber evidence="2">4.2.99.18</ecNumber>
    </recommendedName>
</protein>
<dbReference type="RefSeq" id="WP_103895188.1">
    <property type="nucleotide sequence ID" value="NZ_FNUK01000001.1"/>
</dbReference>
<dbReference type="EC" id="4.2.99.18" evidence="2"/>
<reference evidence="12" key="1">
    <citation type="submission" date="2016-10" db="EMBL/GenBank/DDBJ databases">
        <authorList>
            <person name="Varghese N."/>
            <person name="Submissions S."/>
        </authorList>
    </citation>
    <scope>NUCLEOTIDE SEQUENCE [LARGE SCALE GENOMIC DNA]</scope>
    <source>
        <strain evidence="12">DSM 5463</strain>
    </source>
</reference>
<evidence type="ECO:0000256" key="1">
    <source>
        <dbReference type="ARBA" id="ARBA00010679"/>
    </source>
</evidence>
<comment type="catalytic activity">
    <reaction evidence="9">
        <text>2'-deoxyribonucleotide-(2'-deoxyribose 5'-phosphate)-2'-deoxyribonucleotide-DNA = a 3'-end 2'-deoxyribonucleotide-(2,3-dehydro-2,3-deoxyribose 5'-phosphate)-DNA + a 5'-end 5'-phospho-2'-deoxyribonucleoside-DNA + H(+)</text>
        <dbReference type="Rhea" id="RHEA:66592"/>
        <dbReference type="Rhea" id="RHEA-COMP:13180"/>
        <dbReference type="Rhea" id="RHEA-COMP:16897"/>
        <dbReference type="Rhea" id="RHEA-COMP:17067"/>
        <dbReference type="ChEBI" id="CHEBI:15378"/>
        <dbReference type="ChEBI" id="CHEBI:136412"/>
        <dbReference type="ChEBI" id="CHEBI:157695"/>
        <dbReference type="ChEBI" id="CHEBI:167181"/>
        <dbReference type="EC" id="4.2.99.18"/>
    </reaction>
</comment>
<dbReference type="InterPro" id="IPR023170">
    <property type="entry name" value="HhH_base_excis_C"/>
</dbReference>
<sequence>MEVKEYERGIVIKDAQDFELQHVFECGQCFRWNRYKNGYIGVVSKKAVFVYKEGNDVYIEGAKKEDQNFWRKYFDIDRDYGKIKKELSKDKVLAEAIKYGYGIRILKQEPFETLISFIISANNRIPMIKRAVDNISKKFGQKIVFNDMEFYSFPTVEELSLASEKDLKECGVGFRAFYIHEAVKKIIDENINLDDIEKLDTENAYKKLLEFKGVGPKVADCILLFSMQKFDAFPVDVWVKRIMQKFYLAPDVSLLKIRQFGKNKFGGLAGFAQQYLFYYARETSNSI</sequence>
<keyword evidence="6 11" id="KW-0456">Lyase</keyword>
<keyword evidence="8" id="KW-0326">Glycosidase</keyword>
<evidence type="ECO:0000313" key="12">
    <source>
        <dbReference type="Proteomes" id="UP000242850"/>
    </source>
</evidence>
<dbReference type="Gene3D" id="1.10.1670.10">
    <property type="entry name" value="Helix-hairpin-Helix base-excision DNA repair enzymes (C-terminal)"/>
    <property type="match status" value="1"/>
</dbReference>
<dbReference type="EMBL" id="FNUK01000001">
    <property type="protein sequence ID" value="SEF40522.1"/>
    <property type="molecule type" value="Genomic_DNA"/>
</dbReference>
<dbReference type="SUPFAM" id="SSF55945">
    <property type="entry name" value="TATA-box binding protein-like"/>
    <property type="match status" value="1"/>
</dbReference>
<keyword evidence="4" id="KW-0378">Hydrolase</keyword>
<dbReference type="Pfam" id="PF00730">
    <property type="entry name" value="HhH-GPD"/>
    <property type="match status" value="1"/>
</dbReference>
<keyword evidence="5" id="KW-0234">DNA repair</keyword>
<evidence type="ECO:0000313" key="11">
    <source>
        <dbReference type="EMBL" id="SEF40522.1"/>
    </source>
</evidence>
<organism evidence="11 12">
    <name type="scientific">Caloramator fervidus</name>
    <dbReference type="NCBI Taxonomy" id="29344"/>
    <lineage>
        <taxon>Bacteria</taxon>
        <taxon>Bacillati</taxon>
        <taxon>Bacillota</taxon>
        <taxon>Clostridia</taxon>
        <taxon>Eubacteriales</taxon>
        <taxon>Clostridiaceae</taxon>
        <taxon>Caloramator</taxon>
    </lineage>
</organism>
<dbReference type="Gene3D" id="1.10.340.30">
    <property type="entry name" value="Hypothetical protein, domain 2"/>
    <property type="match status" value="1"/>
</dbReference>
<dbReference type="GO" id="GO:0008534">
    <property type="term" value="F:oxidized purine nucleobase lesion DNA N-glycosylase activity"/>
    <property type="evidence" value="ECO:0007669"/>
    <property type="project" value="InterPro"/>
</dbReference>
<gene>
    <name evidence="11" type="ORF">SAMN05660865_00161</name>
</gene>
<dbReference type="OrthoDB" id="9798522at2"/>
<keyword evidence="3" id="KW-0227">DNA damage</keyword>
<keyword evidence="7" id="KW-0511">Multifunctional enzyme</keyword>
<evidence type="ECO:0000256" key="4">
    <source>
        <dbReference type="ARBA" id="ARBA00022801"/>
    </source>
</evidence>
<dbReference type="SUPFAM" id="SSF48150">
    <property type="entry name" value="DNA-glycosylase"/>
    <property type="match status" value="1"/>
</dbReference>
<evidence type="ECO:0000256" key="3">
    <source>
        <dbReference type="ARBA" id="ARBA00022763"/>
    </source>
</evidence>
<dbReference type="CDD" id="cd00056">
    <property type="entry name" value="ENDO3c"/>
    <property type="match status" value="1"/>
</dbReference>
<dbReference type="PANTHER" id="PTHR10242">
    <property type="entry name" value="8-OXOGUANINE DNA GLYCOSYLASE"/>
    <property type="match status" value="1"/>
</dbReference>
<dbReference type="Gene3D" id="3.30.310.260">
    <property type="match status" value="1"/>
</dbReference>
<accession>A0A1H5RQ89</accession>
<evidence type="ECO:0000256" key="5">
    <source>
        <dbReference type="ARBA" id="ARBA00023204"/>
    </source>
</evidence>
<evidence type="ECO:0000256" key="8">
    <source>
        <dbReference type="ARBA" id="ARBA00023295"/>
    </source>
</evidence>
<comment type="similarity">
    <text evidence="1">Belongs to the type-1 OGG1 family.</text>
</comment>
<dbReference type="SMART" id="SM00478">
    <property type="entry name" value="ENDO3c"/>
    <property type="match status" value="1"/>
</dbReference>
<feature type="domain" description="HhH-GPD" evidence="10">
    <location>
        <begin position="119"/>
        <end position="281"/>
    </location>
</feature>
<dbReference type="PANTHER" id="PTHR10242:SF2">
    <property type="entry name" value="N-GLYCOSYLASE_DNA LYASE"/>
    <property type="match status" value="1"/>
</dbReference>
<evidence type="ECO:0000256" key="6">
    <source>
        <dbReference type="ARBA" id="ARBA00023239"/>
    </source>
</evidence>
<dbReference type="Pfam" id="PF07934">
    <property type="entry name" value="OGG_N"/>
    <property type="match status" value="1"/>
</dbReference>
<dbReference type="InterPro" id="IPR012904">
    <property type="entry name" value="OGG_N"/>
</dbReference>
<dbReference type="GO" id="GO:0006289">
    <property type="term" value="P:nucleotide-excision repair"/>
    <property type="evidence" value="ECO:0007669"/>
    <property type="project" value="InterPro"/>
</dbReference>
<dbReference type="GO" id="GO:0003684">
    <property type="term" value="F:damaged DNA binding"/>
    <property type="evidence" value="ECO:0007669"/>
    <property type="project" value="InterPro"/>
</dbReference>
<dbReference type="InterPro" id="IPR003265">
    <property type="entry name" value="HhH-GPD_domain"/>
</dbReference>